<dbReference type="STRING" id="51642.NSMM_160039"/>
<dbReference type="Proteomes" id="UP000198729">
    <property type="component" value="Unassembled WGS sequence"/>
</dbReference>
<evidence type="ECO:0000313" key="1">
    <source>
        <dbReference type="EMBL" id="SCZ84449.1"/>
    </source>
</evidence>
<evidence type="ECO:0000313" key="2">
    <source>
        <dbReference type="Proteomes" id="UP000198729"/>
    </source>
</evidence>
<keyword evidence="2" id="KW-1185">Reference proteome</keyword>
<name>A0A1G5SDG0_9PROT</name>
<dbReference type="EMBL" id="FMWO01000021">
    <property type="protein sequence ID" value="SCZ84449.1"/>
    <property type="molecule type" value="Genomic_DNA"/>
</dbReference>
<reference evidence="1 2" key="1">
    <citation type="submission" date="2016-10" db="EMBL/GenBank/DDBJ databases">
        <authorList>
            <person name="de Groot N.N."/>
        </authorList>
    </citation>
    <scope>NUCLEOTIDE SEQUENCE [LARGE SCALE GENOMIC DNA]</scope>
    <source>
        <strain evidence="1">1</strain>
    </source>
</reference>
<dbReference type="AlphaFoldDB" id="A0A1G5SDG0"/>
<accession>A0A1G5SDG0</accession>
<proteinExistence type="predicted"/>
<gene>
    <name evidence="1" type="ORF">NSMM_160039</name>
</gene>
<protein>
    <submittedName>
        <fullName evidence="1">Uncharacterized protein</fullName>
    </submittedName>
</protein>
<sequence>MVERDARYTLCGNIRVDDAYLGEELAGGKADCGSENKVPFVAAI</sequence>
<organism evidence="1 2">
    <name type="scientific">Nitrosomonas mobilis</name>
    <dbReference type="NCBI Taxonomy" id="51642"/>
    <lineage>
        <taxon>Bacteria</taxon>
        <taxon>Pseudomonadati</taxon>
        <taxon>Pseudomonadota</taxon>
        <taxon>Betaproteobacteria</taxon>
        <taxon>Nitrosomonadales</taxon>
        <taxon>Nitrosomonadaceae</taxon>
        <taxon>Nitrosomonas</taxon>
    </lineage>
</organism>